<dbReference type="FunFam" id="1.10.287.1080:FF:000001">
    <property type="entry name" value="Nucleoside triphosphate pyrophosphohydrolase"/>
    <property type="match status" value="1"/>
</dbReference>
<dbReference type="GO" id="GO:0046047">
    <property type="term" value="P:TTP catabolic process"/>
    <property type="evidence" value="ECO:0007669"/>
    <property type="project" value="TreeGrafter"/>
</dbReference>
<dbReference type="Gene3D" id="1.10.287.1080">
    <property type="entry name" value="MazG-like"/>
    <property type="match status" value="2"/>
</dbReference>
<gene>
    <name evidence="2" type="ORF">CZ674_02480</name>
</gene>
<dbReference type="GO" id="GO:0046076">
    <property type="term" value="P:dTTP catabolic process"/>
    <property type="evidence" value="ECO:0007669"/>
    <property type="project" value="TreeGrafter"/>
</dbReference>
<dbReference type="NCBIfam" id="TIGR00444">
    <property type="entry name" value="mazG"/>
    <property type="match status" value="1"/>
</dbReference>
<dbReference type="AlphaFoldDB" id="A0A1R4F4C9"/>
<dbReference type="CDD" id="cd11528">
    <property type="entry name" value="NTP-PPase_MazG_Nterm"/>
    <property type="match status" value="1"/>
</dbReference>
<sequence length="204" mass="22662">MSQIERLVEMMQTLRGEGGCPWDRQQTHASLVQYLIEESYEAVDAIESGDDAELREELGDVLFQVVFHAEIARSEGRFAFEDVAQAVADKMESRHPHVFGDADADIESVRANWEVLKAAEAGKTERVHVDDGIPAALPALQRAQKVLSRMKRRDMAVPAASNADVQSEQQLGEVLLGLVQTAREHGWDAERALRDAVRGVTERS</sequence>
<dbReference type="PANTHER" id="PTHR30522">
    <property type="entry name" value="NUCLEOSIDE TRIPHOSPHATE PYROPHOSPHOHYDROLASE"/>
    <property type="match status" value="1"/>
</dbReference>
<proteinExistence type="predicted"/>
<dbReference type="InterPro" id="IPR004518">
    <property type="entry name" value="MazG-like_dom"/>
</dbReference>
<dbReference type="Pfam" id="PF03819">
    <property type="entry name" value="MazG"/>
    <property type="match status" value="1"/>
</dbReference>
<dbReference type="GO" id="GO:0046061">
    <property type="term" value="P:dATP catabolic process"/>
    <property type="evidence" value="ECO:0007669"/>
    <property type="project" value="TreeGrafter"/>
</dbReference>
<dbReference type="GO" id="GO:0047693">
    <property type="term" value="F:ATP diphosphatase activity"/>
    <property type="evidence" value="ECO:0007669"/>
    <property type="project" value="UniProtKB-EC"/>
</dbReference>
<reference evidence="2 3" key="1">
    <citation type="submission" date="2017-02" db="EMBL/GenBank/DDBJ databases">
        <authorList>
            <person name="Peterson S.W."/>
        </authorList>
    </citation>
    <scope>NUCLEOTIDE SEQUENCE [LARGE SCALE GENOMIC DNA]</scope>
    <source>
        <strain evidence="2 3">LMG 22410</strain>
    </source>
</reference>
<dbReference type="GO" id="GO:0006203">
    <property type="term" value="P:dGTP catabolic process"/>
    <property type="evidence" value="ECO:0007669"/>
    <property type="project" value="TreeGrafter"/>
</dbReference>
<dbReference type="GO" id="GO:0046081">
    <property type="term" value="P:dUTP catabolic process"/>
    <property type="evidence" value="ECO:0007669"/>
    <property type="project" value="TreeGrafter"/>
</dbReference>
<dbReference type="EC" id="3.6.1.8" evidence="2"/>
<dbReference type="SUPFAM" id="SSF101386">
    <property type="entry name" value="all-alpha NTP pyrophosphatases"/>
    <property type="match status" value="1"/>
</dbReference>
<dbReference type="GO" id="GO:0046052">
    <property type="term" value="P:UTP catabolic process"/>
    <property type="evidence" value="ECO:0007669"/>
    <property type="project" value="TreeGrafter"/>
</dbReference>
<dbReference type="InterPro" id="IPR048015">
    <property type="entry name" value="NTP-PPase_MazG-like_N"/>
</dbReference>
<evidence type="ECO:0000313" key="3">
    <source>
        <dbReference type="Proteomes" id="UP000195787"/>
    </source>
</evidence>
<keyword evidence="3" id="KW-1185">Reference proteome</keyword>
<dbReference type="OrthoDB" id="9808939at2"/>
<feature type="domain" description="NTP pyrophosphohydrolase MazG-like" evidence="1">
    <location>
        <begin position="26"/>
        <end position="99"/>
    </location>
</feature>
<evidence type="ECO:0000313" key="2">
    <source>
        <dbReference type="EMBL" id="SJM50745.1"/>
    </source>
</evidence>
<dbReference type="EMBL" id="FUHU01000015">
    <property type="protein sequence ID" value="SJM50745.1"/>
    <property type="molecule type" value="Genomic_DNA"/>
</dbReference>
<dbReference type="GeneID" id="303172068"/>
<accession>A0A1R4F4C9</accession>
<dbReference type="Proteomes" id="UP000195787">
    <property type="component" value="Unassembled WGS sequence"/>
</dbReference>
<dbReference type="GO" id="GO:0006950">
    <property type="term" value="P:response to stress"/>
    <property type="evidence" value="ECO:0007669"/>
    <property type="project" value="UniProtKB-ARBA"/>
</dbReference>
<dbReference type="PANTHER" id="PTHR30522:SF0">
    <property type="entry name" value="NUCLEOSIDE TRIPHOSPHATE PYROPHOSPHOHYDROLASE"/>
    <property type="match status" value="1"/>
</dbReference>
<evidence type="ECO:0000259" key="1">
    <source>
        <dbReference type="Pfam" id="PF03819"/>
    </source>
</evidence>
<name>A0A1R4F4C9_9MICO</name>
<keyword evidence="2" id="KW-0378">Hydrolase</keyword>
<organism evidence="2 3">
    <name type="scientific">Agrococcus casei LMG 22410</name>
    <dbReference type="NCBI Taxonomy" id="1255656"/>
    <lineage>
        <taxon>Bacteria</taxon>
        <taxon>Bacillati</taxon>
        <taxon>Actinomycetota</taxon>
        <taxon>Actinomycetes</taxon>
        <taxon>Micrococcales</taxon>
        <taxon>Microbacteriaceae</taxon>
        <taxon>Agrococcus</taxon>
    </lineage>
</organism>
<protein>
    <submittedName>
        <fullName evidence="2">Nucleoside triphosphate pyrophosphohydrolase MazG</fullName>
        <ecNumber evidence="2">3.6.1.8</ecNumber>
    </submittedName>
</protein>
<dbReference type="RefSeq" id="WP_086990944.1">
    <property type="nucleotide sequence ID" value="NZ_FUHU01000015.1"/>
</dbReference>
<dbReference type="InterPro" id="IPR011551">
    <property type="entry name" value="NTP_PyrPHydrolase_MazG"/>
</dbReference>